<dbReference type="Gene3D" id="1.10.630.10">
    <property type="entry name" value="Cytochrome P450"/>
    <property type="match status" value="1"/>
</dbReference>
<dbReference type="SUPFAM" id="SSF48264">
    <property type="entry name" value="Cytochrome P450"/>
    <property type="match status" value="1"/>
</dbReference>
<dbReference type="GO" id="GO:0036199">
    <property type="term" value="F:cholest-4-en-3-one 26-monooxygenase activity"/>
    <property type="evidence" value="ECO:0007669"/>
    <property type="project" value="TreeGrafter"/>
</dbReference>
<dbReference type="InterPro" id="IPR002397">
    <property type="entry name" value="Cyt_P450_B"/>
</dbReference>
<reference evidence="7" key="1">
    <citation type="journal article" date="2014" name="Int. J. Syst. Evol. Microbiol.">
        <title>Complete genome sequence of Corynebacterium casei LMG S-19264T (=DSM 44701T), isolated from a smear-ripened cheese.</title>
        <authorList>
            <consortium name="US DOE Joint Genome Institute (JGI-PGF)"/>
            <person name="Walter F."/>
            <person name="Albersmeier A."/>
            <person name="Kalinowski J."/>
            <person name="Ruckert C."/>
        </authorList>
    </citation>
    <scope>NUCLEOTIDE SEQUENCE</scope>
    <source>
        <strain evidence="7">JCM 4346</strain>
    </source>
</reference>
<evidence type="ECO:0000256" key="4">
    <source>
        <dbReference type="ARBA" id="ARBA00023002"/>
    </source>
</evidence>
<gene>
    <name evidence="7" type="ORF">GCM10010251_53320</name>
</gene>
<evidence type="ECO:0000256" key="1">
    <source>
        <dbReference type="ARBA" id="ARBA00010617"/>
    </source>
</evidence>
<dbReference type="Pfam" id="PF00067">
    <property type="entry name" value="p450"/>
    <property type="match status" value="1"/>
</dbReference>
<organism evidence="7 8">
    <name type="scientific">Streptomyces aurantiogriseus</name>
    <dbReference type="NCBI Taxonomy" id="66870"/>
    <lineage>
        <taxon>Bacteria</taxon>
        <taxon>Bacillati</taxon>
        <taxon>Actinomycetota</taxon>
        <taxon>Actinomycetes</taxon>
        <taxon>Kitasatosporales</taxon>
        <taxon>Streptomycetaceae</taxon>
        <taxon>Streptomyces</taxon>
    </lineage>
</organism>
<comment type="similarity">
    <text evidence="1">Belongs to the cytochrome P450 family.</text>
</comment>
<dbReference type="InterPro" id="IPR036396">
    <property type="entry name" value="Cyt_P450_sf"/>
</dbReference>
<keyword evidence="2" id="KW-0349">Heme</keyword>
<dbReference type="GO" id="GO:0008395">
    <property type="term" value="F:steroid hydroxylase activity"/>
    <property type="evidence" value="ECO:0007669"/>
    <property type="project" value="TreeGrafter"/>
</dbReference>
<evidence type="ECO:0000313" key="7">
    <source>
        <dbReference type="EMBL" id="GGR30632.1"/>
    </source>
</evidence>
<evidence type="ECO:0000256" key="3">
    <source>
        <dbReference type="ARBA" id="ARBA00022723"/>
    </source>
</evidence>
<dbReference type="PRINTS" id="PR00359">
    <property type="entry name" value="BP450"/>
</dbReference>
<dbReference type="PANTHER" id="PTHR46696:SF4">
    <property type="entry name" value="BIOTIN BIOSYNTHESIS CYTOCHROME P450"/>
    <property type="match status" value="1"/>
</dbReference>
<dbReference type="FunFam" id="1.10.630.10:FF:000018">
    <property type="entry name" value="Cytochrome P450 monooxygenase"/>
    <property type="match status" value="1"/>
</dbReference>
<dbReference type="RefSeq" id="WP_189940267.1">
    <property type="nucleotide sequence ID" value="NZ_BMSX01000013.1"/>
</dbReference>
<dbReference type="GO" id="GO:0006707">
    <property type="term" value="P:cholesterol catabolic process"/>
    <property type="evidence" value="ECO:0007669"/>
    <property type="project" value="TreeGrafter"/>
</dbReference>
<sequence>MPCPALPDGFDFTDPDLLQHRVPLPEFAELRRAEPVRWIPQSGNVAGFQDEGYWAVTRHADVKYVSTHPEIFSSTLNTAIIRFNEHIERDSIDAQRLIMLNMDPPEHTRVRQIVQRGFTPRSIRALEERLRARAAAIVAAAREFDGPFDFVTSVACELPLQAIAELIGIPQDDRAKIFDWSNKMIAYDDPEYAITAEVGAESAAELISYAMNMAAERKQCPAKDIVSTLVAAGDEGNLSSDEFGFFVLMLSVAGNETTRNAITHGMHAFLTHPEQWELYKAHRPSTAAEEIVRWATPVVAFQRTATQDTELGGKLIKKGDRVGIFYASANHDPEVFDRPDVFDITRDPNPHLGFGGGGPHFCLGKSLAVLEIDLIFNAIADAMPGLRLVEDPRRLRSAWINGVKELQVSAD</sequence>
<dbReference type="AlphaFoldDB" id="A0A918CLW8"/>
<protein>
    <submittedName>
        <fullName evidence="7">Cytochrome P450</fullName>
    </submittedName>
</protein>
<reference evidence="7" key="2">
    <citation type="submission" date="2020-09" db="EMBL/GenBank/DDBJ databases">
        <authorList>
            <person name="Sun Q."/>
            <person name="Ohkuma M."/>
        </authorList>
    </citation>
    <scope>NUCLEOTIDE SEQUENCE</scope>
    <source>
        <strain evidence="7">JCM 4346</strain>
    </source>
</reference>
<comment type="caution">
    <text evidence="7">The sequence shown here is derived from an EMBL/GenBank/DDBJ whole genome shotgun (WGS) entry which is preliminary data.</text>
</comment>
<keyword evidence="5" id="KW-0408">Iron</keyword>
<dbReference type="PANTHER" id="PTHR46696">
    <property type="entry name" value="P450, PUTATIVE (EUROFUNG)-RELATED"/>
    <property type="match status" value="1"/>
</dbReference>
<dbReference type="CDD" id="cd11033">
    <property type="entry name" value="CYP142-like"/>
    <property type="match status" value="1"/>
</dbReference>
<dbReference type="Proteomes" id="UP000658320">
    <property type="component" value="Unassembled WGS sequence"/>
</dbReference>
<evidence type="ECO:0000256" key="5">
    <source>
        <dbReference type="ARBA" id="ARBA00023004"/>
    </source>
</evidence>
<dbReference type="GO" id="GO:0005506">
    <property type="term" value="F:iron ion binding"/>
    <property type="evidence" value="ECO:0007669"/>
    <property type="project" value="InterPro"/>
</dbReference>
<dbReference type="InterPro" id="IPR001128">
    <property type="entry name" value="Cyt_P450"/>
</dbReference>
<dbReference type="GO" id="GO:0020037">
    <property type="term" value="F:heme binding"/>
    <property type="evidence" value="ECO:0007669"/>
    <property type="project" value="InterPro"/>
</dbReference>
<keyword evidence="4" id="KW-0560">Oxidoreductase</keyword>
<evidence type="ECO:0000256" key="2">
    <source>
        <dbReference type="ARBA" id="ARBA00022617"/>
    </source>
</evidence>
<evidence type="ECO:0000313" key="8">
    <source>
        <dbReference type="Proteomes" id="UP000658320"/>
    </source>
</evidence>
<name>A0A918CLW8_9ACTN</name>
<proteinExistence type="inferred from homology"/>
<accession>A0A918CLW8</accession>
<evidence type="ECO:0000256" key="6">
    <source>
        <dbReference type="ARBA" id="ARBA00023033"/>
    </source>
</evidence>
<keyword evidence="6" id="KW-0503">Monooxygenase</keyword>
<keyword evidence="3" id="KW-0479">Metal-binding</keyword>
<keyword evidence="8" id="KW-1185">Reference proteome</keyword>
<dbReference type="EMBL" id="BMSX01000013">
    <property type="protein sequence ID" value="GGR30632.1"/>
    <property type="molecule type" value="Genomic_DNA"/>
</dbReference>